<evidence type="ECO:0000256" key="11">
    <source>
        <dbReference type="SAM" id="MobiDB-lite"/>
    </source>
</evidence>
<keyword evidence="6" id="KW-0862">Zinc</keyword>
<gene>
    <name evidence="15" type="primary">LOC100907011</name>
</gene>
<feature type="compositionally biased region" description="Polar residues" evidence="11">
    <location>
        <begin position="302"/>
        <end position="326"/>
    </location>
</feature>
<dbReference type="Gene3D" id="1.10.510.10">
    <property type="entry name" value="Transferase(Phosphotransferase) domain 1"/>
    <property type="match status" value="1"/>
</dbReference>
<feature type="domain" description="Phorbol-ester/DAG-type" evidence="13">
    <location>
        <begin position="339"/>
        <end position="383"/>
    </location>
</feature>
<organism evidence="14 15">
    <name type="scientific">Galendromus occidentalis</name>
    <name type="common">western predatory mite</name>
    <dbReference type="NCBI Taxonomy" id="34638"/>
    <lineage>
        <taxon>Eukaryota</taxon>
        <taxon>Metazoa</taxon>
        <taxon>Ecdysozoa</taxon>
        <taxon>Arthropoda</taxon>
        <taxon>Chelicerata</taxon>
        <taxon>Arachnida</taxon>
        <taxon>Acari</taxon>
        <taxon>Parasitiformes</taxon>
        <taxon>Mesostigmata</taxon>
        <taxon>Gamasina</taxon>
        <taxon>Phytoseioidea</taxon>
        <taxon>Phytoseiidae</taxon>
        <taxon>Typhlodrominae</taxon>
        <taxon>Galendromus</taxon>
    </lineage>
</organism>
<feature type="region of interest" description="Disordered" evidence="11">
    <location>
        <begin position="302"/>
        <end position="332"/>
    </location>
</feature>
<dbReference type="InterPro" id="IPR001245">
    <property type="entry name" value="Ser-Thr/Tyr_kinase_cat_dom"/>
</dbReference>
<comment type="catalytic activity">
    <reaction evidence="8">
        <text>L-threonyl-[protein] + ATP = O-phospho-L-threonyl-[protein] + ADP + H(+)</text>
        <dbReference type="Rhea" id="RHEA:46608"/>
        <dbReference type="Rhea" id="RHEA-COMP:11060"/>
        <dbReference type="Rhea" id="RHEA-COMP:11605"/>
        <dbReference type="ChEBI" id="CHEBI:15378"/>
        <dbReference type="ChEBI" id="CHEBI:30013"/>
        <dbReference type="ChEBI" id="CHEBI:30616"/>
        <dbReference type="ChEBI" id="CHEBI:61977"/>
        <dbReference type="ChEBI" id="CHEBI:456216"/>
        <dbReference type="EC" id="2.7.11.1"/>
    </reaction>
</comment>
<evidence type="ECO:0000256" key="7">
    <source>
        <dbReference type="ARBA" id="ARBA00022840"/>
    </source>
</evidence>
<keyword evidence="1" id="KW-0723">Serine/threonine-protein kinase</keyword>
<feature type="region of interest" description="Disordered" evidence="11">
    <location>
        <begin position="191"/>
        <end position="285"/>
    </location>
</feature>
<feature type="compositionally biased region" description="Polar residues" evidence="11">
    <location>
        <begin position="493"/>
        <end position="503"/>
    </location>
</feature>
<feature type="binding site" evidence="10">
    <location>
        <position position="591"/>
    </location>
    <ligand>
        <name>ATP</name>
        <dbReference type="ChEBI" id="CHEBI:30616"/>
    </ligand>
</feature>
<dbReference type="InterPro" id="IPR011009">
    <property type="entry name" value="Kinase-like_dom_sf"/>
</dbReference>
<evidence type="ECO:0000313" key="15">
    <source>
        <dbReference type="RefSeq" id="XP_003738197.1"/>
    </source>
</evidence>
<dbReference type="KEGG" id="goe:100907011"/>
<keyword evidence="2" id="KW-0808">Transferase</keyword>
<dbReference type="Pfam" id="PF07714">
    <property type="entry name" value="PK_Tyr_Ser-Thr"/>
    <property type="match status" value="1"/>
</dbReference>
<dbReference type="PROSITE" id="PS50011">
    <property type="entry name" value="PROTEIN_KINASE_DOM"/>
    <property type="match status" value="1"/>
</dbReference>
<dbReference type="AlphaFoldDB" id="A0AAJ6VUN8"/>
<evidence type="ECO:0000256" key="8">
    <source>
        <dbReference type="ARBA" id="ARBA00047899"/>
    </source>
</evidence>
<dbReference type="InterPro" id="IPR013761">
    <property type="entry name" value="SAM/pointed_sf"/>
</dbReference>
<dbReference type="Pfam" id="PF00130">
    <property type="entry name" value="C1_1"/>
    <property type="match status" value="1"/>
</dbReference>
<evidence type="ECO:0000256" key="10">
    <source>
        <dbReference type="PROSITE-ProRule" id="PRU10141"/>
    </source>
</evidence>
<evidence type="ECO:0000256" key="5">
    <source>
        <dbReference type="ARBA" id="ARBA00022777"/>
    </source>
</evidence>
<dbReference type="CDD" id="cd20812">
    <property type="entry name" value="C1_KSR"/>
    <property type="match status" value="1"/>
</dbReference>
<keyword evidence="3" id="KW-0479">Metal-binding</keyword>
<evidence type="ECO:0000313" key="14">
    <source>
        <dbReference type="Proteomes" id="UP000694867"/>
    </source>
</evidence>
<feature type="compositionally biased region" description="Low complexity" evidence="11">
    <location>
        <begin position="432"/>
        <end position="455"/>
    </location>
</feature>
<feature type="compositionally biased region" description="Basic and acidic residues" evidence="11">
    <location>
        <begin position="239"/>
        <end position="252"/>
    </location>
</feature>
<dbReference type="FunFam" id="3.30.200.20:FF:000034">
    <property type="entry name" value="Kinase suppressor of Ras 1"/>
    <property type="match status" value="1"/>
</dbReference>
<dbReference type="GO" id="GO:0006950">
    <property type="term" value="P:response to stress"/>
    <property type="evidence" value="ECO:0007669"/>
    <property type="project" value="UniProtKB-ARBA"/>
</dbReference>
<keyword evidence="4 10" id="KW-0547">Nucleotide-binding</keyword>
<dbReference type="InterPro" id="IPR000719">
    <property type="entry name" value="Prot_kinase_dom"/>
</dbReference>
<dbReference type="InterPro" id="IPR002219">
    <property type="entry name" value="PKC_DAG/PE"/>
</dbReference>
<evidence type="ECO:0000256" key="4">
    <source>
        <dbReference type="ARBA" id="ARBA00022741"/>
    </source>
</evidence>
<dbReference type="GeneID" id="100907011"/>
<dbReference type="FunFam" id="1.10.510.10:FF:000107">
    <property type="entry name" value="kinase suppressor of Ras 1"/>
    <property type="match status" value="1"/>
</dbReference>
<evidence type="ECO:0000259" key="13">
    <source>
        <dbReference type="PROSITE" id="PS50081"/>
    </source>
</evidence>
<dbReference type="GO" id="GO:0004674">
    <property type="term" value="F:protein serine/threonine kinase activity"/>
    <property type="evidence" value="ECO:0007669"/>
    <property type="project" value="UniProtKB-KW"/>
</dbReference>
<dbReference type="InterPro" id="IPR017441">
    <property type="entry name" value="Protein_kinase_ATP_BS"/>
</dbReference>
<feature type="compositionally biased region" description="Low complexity" evidence="11">
    <location>
        <begin position="405"/>
        <end position="418"/>
    </location>
</feature>
<evidence type="ECO:0000256" key="3">
    <source>
        <dbReference type="ARBA" id="ARBA00022723"/>
    </source>
</evidence>
<keyword evidence="5 15" id="KW-0418">Kinase</keyword>
<dbReference type="InterPro" id="IPR051681">
    <property type="entry name" value="Ser/Thr_Kinases-Pseudokinases"/>
</dbReference>
<dbReference type="PROSITE" id="PS00108">
    <property type="entry name" value="PROTEIN_KINASE_ST"/>
    <property type="match status" value="1"/>
</dbReference>
<dbReference type="RefSeq" id="XP_003738197.1">
    <property type="nucleotide sequence ID" value="XM_003738149.2"/>
</dbReference>
<protein>
    <submittedName>
        <fullName evidence="15">Kinase suppressor of Ras 2</fullName>
    </submittedName>
</protein>
<evidence type="ECO:0000259" key="12">
    <source>
        <dbReference type="PROSITE" id="PS50011"/>
    </source>
</evidence>
<dbReference type="Proteomes" id="UP000694867">
    <property type="component" value="Unplaced"/>
</dbReference>
<evidence type="ECO:0000256" key="9">
    <source>
        <dbReference type="ARBA" id="ARBA00048679"/>
    </source>
</evidence>
<evidence type="ECO:0000256" key="1">
    <source>
        <dbReference type="ARBA" id="ARBA00022527"/>
    </source>
</evidence>
<dbReference type="PANTHER" id="PTHR44329">
    <property type="entry name" value="SERINE/THREONINE-PROTEIN KINASE TNNI3K-RELATED"/>
    <property type="match status" value="1"/>
</dbReference>
<dbReference type="PROSITE" id="PS00479">
    <property type="entry name" value="ZF_DAG_PE_1"/>
    <property type="match status" value="1"/>
</dbReference>
<feature type="compositionally biased region" description="Polar residues" evidence="11">
    <location>
        <begin position="842"/>
        <end position="857"/>
    </location>
</feature>
<dbReference type="CDD" id="cd14063">
    <property type="entry name" value="PK_KSR"/>
    <property type="match status" value="1"/>
</dbReference>
<dbReference type="Gene3D" id="3.30.60.20">
    <property type="match status" value="1"/>
</dbReference>
<feature type="domain" description="Protein kinase" evidence="12">
    <location>
        <begin position="565"/>
        <end position="833"/>
    </location>
</feature>
<dbReference type="SMART" id="SM00220">
    <property type="entry name" value="S_TKc"/>
    <property type="match status" value="1"/>
</dbReference>
<evidence type="ECO:0000256" key="6">
    <source>
        <dbReference type="ARBA" id="ARBA00022833"/>
    </source>
</evidence>
<feature type="region of interest" description="Disordered" evidence="11">
    <location>
        <begin position="838"/>
        <end position="857"/>
    </location>
</feature>
<accession>A0AAJ6VUN8</accession>
<reference evidence="15" key="1">
    <citation type="submission" date="2025-08" db="UniProtKB">
        <authorList>
            <consortium name="RefSeq"/>
        </authorList>
    </citation>
    <scope>IDENTIFICATION</scope>
</reference>
<keyword evidence="7 10" id="KW-0067">ATP-binding</keyword>
<name>A0AAJ6VUN8_9ACAR</name>
<dbReference type="GO" id="GO:0046872">
    <property type="term" value="F:metal ion binding"/>
    <property type="evidence" value="ECO:0007669"/>
    <property type="project" value="UniProtKB-KW"/>
</dbReference>
<dbReference type="GO" id="GO:0005524">
    <property type="term" value="F:ATP binding"/>
    <property type="evidence" value="ECO:0007669"/>
    <property type="project" value="UniProtKB-UniRule"/>
</dbReference>
<evidence type="ECO:0000256" key="2">
    <source>
        <dbReference type="ARBA" id="ARBA00022679"/>
    </source>
</evidence>
<dbReference type="PANTHER" id="PTHR44329:SF253">
    <property type="entry name" value="KINASE SUPPRESSOR OF RAS 2"/>
    <property type="match status" value="1"/>
</dbReference>
<dbReference type="Gene3D" id="3.30.200.20">
    <property type="entry name" value="Phosphorylase Kinase, domain 1"/>
    <property type="match status" value="1"/>
</dbReference>
<proteinExistence type="predicted"/>
<sequence length="857" mass="96405">MEHRERLEDIKNTCIVRYDYEYSPLEVCKLLQFSLDLWCCRMVRFKNNLSPKFEIVRKEIRCAQSVCVQYTARQIYHRRRAFSQGDYYDELESYPQLDCWLRIVGLTDNGVNSIKEVTGGNFDQLFKRTEDQIKDALCDGEAEDRAHLVVALRNLRMIVDRYLTTDYPTGKFVDYNEDLSWEYLGKAEYQTAQPGTPHRGTAPKVPPKPILPRAAKTPPIPRKTTTFPEIASSGGVPKSRLDQLRSDREQGHRFTRRRLQTEPTPGSAGRLSPSRSPSYATSPDASVDACFSDNLEKNRAVVSNQSHQRSQQSDRFAVTSTGQSVPRSPRLPGMSHAIRHRFSPFVKVTNCQQCDKPMFFGYRCRECKFRCHRDCVEKVPPSCGLPNELLDAFAQRYQQGAFENLSGPLGSHSPSGGRLPKHAIAGNSRGVSSQQTGDSSSTTSSCASSAPGSPQVMAGPSGRKFKFPVQDDLKRGGKEQQSQGDLSVAGETKNASMTDSEQTVVSGNSNSGSVSTDSEKTLAHRIGSQDSQVSNDGGDADGPDHIWPRQSSLSSREWDIPLDEVILEEKLGDGQFGVVHKGNWHGAVAVKMLNMESASHQRRSEIMATFRQEVATFRKTRHENLVLFMGACVKPPNLAIVTSLCKGLTLYRHLHFQTDKFNHNRIGSIARQICLGMGYLHARGILHKDLKTKNIFYENGKVVITDFGLFSVAKLCQEGRRGNYLTIPRGWLYYLAPELLKDLRPGVEHPDLSFSTRSDVYAFGTVFFELLTGTWPFRDQPPESIIYQVAKGIKPSLANLYSIVEYKDILMFCWSYQAHDRPDFTRLQGHLERLPKRKLSRCPSQPSNPTRSNESTF</sequence>
<comment type="catalytic activity">
    <reaction evidence="9">
        <text>L-seryl-[protein] + ATP = O-phospho-L-seryl-[protein] + ADP + H(+)</text>
        <dbReference type="Rhea" id="RHEA:17989"/>
        <dbReference type="Rhea" id="RHEA-COMP:9863"/>
        <dbReference type="Rhea" id="RHEA-COMP:11604"/>
        <dbReference type="ChEBI" id="CHEBI:15378"/>
        <dbReference type="ChEBI" id="CHEBI:29999"/>
        <dbReference type="ChEBI" id="CHEBI:30616"/>
        <dbReference type="ChEBI" id="CHEBI:83421"/>
        <dbReference type="ChEBI" id="CHEBI:456216"/>
        <dbReference type="EC" id="2.7.11.1"/>
    </reaction>
</comment>
<dbReference type="PROSITE" id="PS50081">
    <property type="entry name" value="ZF_DAG_PE_2"/>
    <property type="match status" value="1"/>
</dbReference>
<feature type="compositionally biased region" description="Polar residues" evidence="11">
    <location>
        <begin position="273"/>
        <end position="284"/>
    </location>
</feature>
<dbReference type="InterPro" id="IPR025561">
    <property type="entry name" value="KSR_SAM-like_dom"/>
</dbReference>
<dbReference type="Gene3D" id="1.10.150.50">
    <property type="entry name" value="Transcription Factor, Ets-1"/>
    <property type="match status" value="1"/>
</dbReference>
<dbReference type="InterPro" id="IPR008271">
    <property type="entry name" value="Ser/Thr_kinase_AS"/>
</dbReference>
<dbReference type="SUPFAM" id="SSF57889">
    <property type="entry name" value="Cysteine-rich domain"/>
    <property type="match status" value="1"/>
</dbReference>
<dbReference type="InterPro" id="IPR046349">
    <property type="entry name" value="C1-like_sf"/>
</dbReference>
<dbReference type="Pfam" id="PF13543">
    <property type="entry name" value="SAM_KSR1"/>
    <property type="match status" value="1"/>
</dbReference>
<dbReference type="PROSITE" id="PS00107">
    <property type="entry name" value="PROTEIN_KINASE_ATP"/>
    <property type="match status" value="1"/>
</dbReference>
<feature type="region of interest" description="Disordered" evidence="11">
    <location>
        <begin position="404"/>
        <end position="553"/>
    </location>
</feature>
<dbReference type="SMART" id="SM00109">
    <property type="entry name" value="C1"/>
    <property type="match status" value="1"/>
</dbReference>
<feature type="compositionally biased region" description="Low complexity" evidence="11">
    <location>
        <begin position="504"/>
        <end position="515"/>
    </location>
</feature>
<keyword evidence="14" id="KW-1185">Reference proteome</keyword>
<feature type="compositionally biased region" description="Basic and acidic residues" evidence="11">
    <location>
        <begin position="469"/>
        <end position="478"/>
    </location>
</feature>
<dbReference type="SUPFAM" id="SSF56112">
    <property type="entry name" value="Protein kinase-like (PK-like)"/>
    <property type="match status" value="1"/>
</dbReference>